<name>A0A7W3ISE5_9ACTN</name>
<dbReference type="AlphaFoldDB" id="A0A7W3ISE5"/>
<organism evidence="2 3">
    <name type="scientific">Microlunatus kandeliicorticis</name>
    <dbReference type="NCBI Taxonomy" id="1759536"/>
    <lineage>
        <taxon>Bacteria</taxon>
        <taxon>Bacillati</taxon>
        <taxon>Actinomycetota</taxon>
        <taxon>Actinomycetes</taxon>
        <taxon>Propionibacteriales</taxon>
        <taxon>Propionibacteriaceae</taxon>
        <taxon>Microlunatus</taxon>
    </lineage>
</organism>
<proteinExistence type="predicted"/>
<gene>
    <name evidence="2" type="ORF">FHX74_002000</name>
</gene>
<feature type="transmembrane region" description="Helical" evidence="1">
    <location>
        <begin position="157"/>
        <end position="180"/>
    </location>
</feature>
<evidence type="ECO:0000313" key="2">
    <source>
        <dbReference type="EMBL" id="MBA8794381.1"/>
    </source>
</evidence>
<keyword evidence="3" id="KW-1185">Reference proteome</keyword>
<dbReference type="NCBIfam" id="NF041646">
    <property type="entry name" value="VC0807_fam"/>
    <property type="match status" value="1"/>
</dbReference>
<feature type="transmembrane region" description="Helical" evidence="1">
    <location>
        <begin position="74"/>
        <end position="93"/>
    </location>
</feature>
<dbReference type="RefSeq" id="WP_182559969.1">
    <property type="nucleotide sequence ID" value="NZ_JACGWT010000003.1"/>
</dbReference>
<evidence type="ECO:0000256" key="1">
    <source>
        <dbReference type="SAM" id="Phobius"/>
    </source>
</evidence>
<feature type="transmembrane region" description="Helical" evidence="1">
    <location>
        <begin position="186"/>
        <end position="207"/>
    </location>
</feature>
<evidence type="ECO:0000313" key="3">
    <source>
        <dbReference type="Proteomes" id="UP000523079"/>
    </source>
</evidence>
<protein>
    <submittedName>
        <fullName evidence="2">Intracellular septation protein A</fullName>
    </submittedName>
</protein>
<sequence length="223" mass="24443">MTEPARPEDPTETSPQHKLGDTFRTLFLDAGLSVGTYLVLHWLGTSDYVALLAATVVAGLRAAYVIVRRREVDAFSVFMLSTFAIGLGLSFVTGSARFLLVKESFGTGISGLIFLVTCLVGKPLMYYASQRFSAPTRAEREEWDGLWRTSAGFRRMFRVMSVVWGVAFLAEAALRIPLVLTLPVPVMATVSPLLTPVLITVLVVWSARYGARGERRLTAEAGH</sequence>
<keyword evidence="1" id="KW-0472">Membrane</keyword>
<feature type="transmembrane region" description="Helical" evidence="1">
    <location>
        <begin position="105"/>
        <end position="127"/>
    </location>
</feature>
<dbReference type="Proteomes" id="UP000523079">
    <property type="component" value="Unassembled WGS sequence"/>
</dbReference>
<dbReference type="EMBL" id="JACGWT010000003">
    <property type="protein sequence ID" value="MBA8794381.1"/>
    <property type="molecule type" value="Genomic_DNA"/>
</dbReference>
<reference evidence="2 3" key="1">
    <citation type="submission" date="2020-07" db="EMBL/GenBank/DDBJ databases">
        <title>Sequencing the genomes of 1000 actinobacteria strains.</title>
        <authorList>
            <person name="Klenk H.-P."/>
        </authorList>
    </citation>
    <scope>NUCLEOTIDE SEQUENCE [LARGE SCALE GENOMIC DNA]</scope>
    <source>
        <strain evidence="2 3">DSM 100723</strain>
    </source>
</reference>
<accession>A0A7W3ISE5</accession>
<keyword evidence="1" id="KW-1133">Transmembrane helix</keyword>
<feature type="transmembrane region" description="Helical" evidence="1">
    <location>
        <begin position="49"/>
        <end position="67"/>
    </location>
</feature>
<keyword evidence="1" id="KW-0812">Transmembrane</keyword>
<comment type="caution">
    <text evidence="2">The sequence shown here is derived from an EMBL/GenBank/DDBJ whole genome shotgun (WGS) entry which is preliminary data.</text>
</comment>